<dbReference type="Proteomes" id="UP000075583">
    <property type="component" value="Unassembled WGS sequence"/>
</dbReference>
<evidence type="ECO:0000313" key="1">
    <source>
        <dbReference type="EMBL" id="KYG75058.1"/>
    </source>
</evidence>
<proteinExistence type="predicted"/>
<gene>
    <name evidence="1" type="ORF">MB14_07635</name>
</gene>
<dbReference type="EMBL" id="LQZQ01000045">
    <property type="protein sequence ID" value="KYG75058.1"/>
    <property type="molecule type" value="Genomic_DNA"/>
</dbReference>
<organism evidence="1 2">
    <name type="scientific">Roseivirga ehrenbergii (strain DSM 102268 / JCM 13514 / KCTC 12282 / NCIMB 14502 / KMM 6017)</name>
    <dbReference type="NCBI Taxonomy" id="279360"/>
    <lineage>
        <taxon>Bacteria</taxon>
        <taxon>Pseudomonadati</taxon>
        <taxon>Bacteroidota</taxon>
        <taxon>Cytophagia</taxon>
        <taxon>Cytophagales</taxon>
        <taxon>Roseivirgaceae</taxon>
        <taxon>Roseivirga</taxon>
    </lineage>
</organism>
<dbReference type="OrthoDB" id="1448232at2"/>
<name>A0A150X8K7_ROSEK</name>
<comment type="caution">
    <text evidence="1">The sequence shown here is derived from an EMBL/GenBank/DDBJ whole genome shotgun (WGS) entry which is preliminary data.</text>
</comment>
<accession>A0A150X8K7</accession>
<protein>
    <submittedName>
        <fullName evidence="1">Uncharacterized protein</fullName>
    </submittedName>
</protein>
<dbReference type="RefSeq" id="WP_062302528.1">
    <property type="nucleotide sequence ID" value="NZ_LQZQ01000045.1"/>
</dbReference>
<reference evidence="1" key="1">
    <citation type="submission" date="2016-01" db="EMBL/GenBank/DDBJ databases">
        <title>Genome sequencing of Roseivirga ehrenbergii KMM 6017.</title>
        <authorList>
            <person name="Selvaratnam C."/>
            <person name="Thevarajoo S."/>
            <person name="Goh K.M."/>
            <person name="Ee R."/>
            <person name="Chan K.-G."/>
            <person name="Chong C.S."/>
        </authorList>
    </citation>
    <scope>NUCLEOTIDE SEQUENCE [LARGE SCALE GENOMIC DNA]</scope>
    <source>
        <strain evidence="1">KMM 6017</strain>
    </source>
</reference>
<sequence>MATLKLKVSDKILDKVLWLLSQFKKEDLQILDAEGTFETDKRYVQNELKRLESGESKAYSIEEVDNLLENSIRKYEN</sequence>
<evidence type="ECO:0000313" key="2">
    <source>
        <dbReference type="Proteomes" id="UP000075583"/>
    </source>
</evidence>
<keyword evidence="2" id="KW-1185">Reference proteome</keyword>
<dbReference type="AlphaFoldDB" id="A0A150X8K7"/>